<protein>
    <recommendedName>
        <fullName evidence="3">Glycosyltransferase family 2 protein</fullName>
    </recommendedName>
</protein>
<reference evidence="1 2" key="1">
    <citation type="submission" date="2019-09" db="EMBL/GenBank/DDBJ databases">
        <title>Report of infection by Mycobacterium simiae a patient suffering from pulmonary tuberculosis.</title>
        <authorList>
            <person name="Mohanty P.S."/>
            <person name="Bansal A.K."/>
            <person name="Singh H."/>
            <person name="Sharma S."/>
            <person name="Patil S.A."/>
            <person name="Upadhaya P."/>
            <person name="Singh P.K."/>
            <person name="Kumar D."/>
            <person name="Kumar S."/>
            <person name="Singh R.K."/>
            <person name="Chaudhary B."/>
        </authorList>
    </citation>
    <scope>NUCLEOTIDE SEQUENCE [LARGE SCALE GENOMIC DNA]</scope>
    <source>
        <strain evidence="1 2">JAL-560-SIM</strain>
    </source>
</reference>
<dbReference type="AlphaFoldDB" id="A0A5B1BTG4"/>
<sequence length="320" mass="37448">MDIIPSYPFRILVAITFHFRESRLPNLFQIIRALSEFPVKDLDIVVTSNVDDQDSLGKVNSLAEPLLKDYPLRSGSRKTLSIASFTDLADPWLLPWTHKGLIADRFLAKGSDYTHFIYLEEDILFSFDNFCYFVHYREKLRAARLIPSFQRIEYNDQDNHLYLLDQVGLSDFDARKHVDVDGYSFVNLDYPYDAMFVLDRELAEEYVQTRSFDIKGSKEVSPEWGVAERAAMGLCFESPPQGFSVRYASPVDPVTRTTPRWSWVYHVANNYATDRLLPFAKTRTENLFAVGEDIAVWQPSWRTYWRDLRRRRKQSNQLRL</sequence>
<keyword evidence="2" id="KW-1185">Reference proteome</keyword>
<dbReference type="EMBL" id="VTZN01000003">
    <property type="protein sequence ID" value="KAA1251987.1"/>
    <property type="molecule type" value="Genomic_DNA"/>
</dbReference>
<dbReference type="Proteomes" id="UP000324701">
    <property type="component" value="Unassembled WGS sequence"/>
</dbReference>
<dbReference type="RefSeq" id="WP_149652154.1">
    <property type="nucleotide sequence ID" value="NZ_VTZN01000003.1"/>
</dbReference>
<organism evidence="1 2">
    <name type="scientific">Mycobacterium simiae</name>
    <name type="common">Mycobacterium habana</name>
    <dbReference type="NCBI Taxonomy" id="1784"/>
    <lineage>
        <taxon>Bacteria</taxon>
        <taxon>Bacillati</taxon>
        <taxon>Actinomycetota</taxon>
        <taxon>Actinomycetes</taxon>
        <taxon>Mycobacteriales</taxon>
        <taxon>Mycobacteriaceae</taxon>
        <taxon>Mycobacterium</taxon>
        <taxon>Mycobacterium simiae complex</taxon>
    </lineage>
</organism>
<gene>
    <name evidence="1" type="ORF">F0Q45_01135</name>
</gene>
<accession>A0A5B1BTG4</accession>
<evidence type="ECO:0000313" key="2">
    <source>
        <dbReference type="Proteomes" id="UP000324701"/>
    </source>
</evidence>
<comment type="caution">
    <text evidence="1">The sequence shown here is derived from an EMBL/GenBank/DDBJ whole genome shotgun (WGS) entry which is preliminary data.</text>
</comment>
<dbReference type="OrthoDB" id="7605049at2"/>
<name>A0A5B1BTG4_MYCSI</name>
<evidence type="ECO:0008006" key="3">
    <source>
        <dbReference type="Google" id="ProtNLM"/>
    </source>
</evidence>
<proteinExistence type="predicted"/>
<evidence type="ECO:0000313" key="1">
    <source>
        <dbReference type="EMBL" id="KAA1251987.1"/>
    </source>
</evidence>